<proteinExistence type="predicted"/>
<dbReference type="Proteomes" id="UP000051530">
    <property type="component" value="Unassembled WGS sequence"/>
</dbReference>
<dbReference type="EMBL" id="LGUB01000538">
    <property type="protein sequence ID" value="KRH93003.1"/>
    <property type="molecule type" value="Genomic_DNA"/>
</dbReference>
<name>A0A0R0M3Q0_9MICR</name>
<dbReference type="AlphaFoldDB" id="A0A0R0M3Q0"/>
<keyword evidence="2" id="KW-1185">Reference proteome</keyword>
<accession>A0A0R0M3Q0</accession>
<comment type="caution">
    <text evidence="1">The sequence shown here is derived from an EMBL/GenBank/DDBJ whole genome shotgun (WGS) entry which is preliminary data.</text>
</comment>
<gene>
    <name evidence="1" type="ORF">M153_17880001439</name>
</gene>
<reference evidence="1 2" key="1">
    <citation type="submission" date="2015-07" db="EMBL/GenBank/DDBJ databases">
        <title>The genome of Pseudoloma neurophilia, a relevant intracellular parasite of the zebrafish.</title>
        <authorList>
            <person name="Ndikumana S."/>
            <person name="Pelin A."/>
            <person name="Sanders J."/>
            <person name="Corradi N."/>
        </authorList>
    </citation>
    <scope>NUCLEOTIDE SEQUENCE [LARGE SCALE GENOMIC DNA]</scope>
    <source>
        <strain evidence="1 2">MK1</strain>
    </source>
</reference>
<sequence>MLHCLNIPMICVICYSVSQNYCYPLYCKMNRIFVSLPCLTKHF</sequence>
<dbReference type="VEuPathDB" id="MicrosporidiaDB:M153_17880001439"/>
<organism evidence="1 2">
    <name type="scientific">Pseudoloma neurophilia</name>
    <dbReference type="NCBI Taxonomy" id="146866"/>
    <lineage>
        <taxon>Eukaryota</taxon>
        <taxon>Fungi</taxon>
        <taxon>Fungi incertae sedis</taxon>
        <taxon>Microsporidia</taxon>
        <taxon>Pseudoloma</taxon>
    </lineage>
</organism>
<protein>
    <submittedName>
        <fullName evidence="1">Uncharacterized protein</fullName>
    </submittedName>
</protein>
<evidence type="ECO:0000313" key="2">
    <source>
        <dbReference type="Proteomes" id="UP000051530"/>
    </source>
</evidence>
<evidence type="ECO:0000313" key="1">
    <source>
        <dbReference type="EMBL" id="KRH93003.1"/>
    </source>
</evidence>